<keyword evidence="4" id="KW-1185">Reference proteome</keyword>
<comment type="caution">
    <text evidence="3">The sequence shown here is derived from an EMBL/GenBank/DDBJ whole genome shotgun (WGS) entry which is preliminary data.</text>
</comment>
<dbReference type="InterPro" id="IPR036249">
    <property type="entry name" value="Thioredoxin-like_sf"/>
</dbReference>
<feature type="chain" id="PRO_5020642938" evidence="2">
    <location>
        <begin position="29"/>
        <end position="230"/>
    </location>
</feature>
<gene>
    <name evidence="3" type="ORF">LS65_003675</name>
</gene>
<evidence type="ECO:0000313" key="3">
    <source>
        <dbReference type="EMBL" id="TLE02313.1"/>
    </source>
</evidence>
<feature type="signal peptide" evidence="2">
    <location>
        <begin position="1"/>
        <end position="28"/>
    </location>
</feature>
<keyword evidence="2" id="KW-0732">Signal</keyword>
<evidence type="ECO:0000256" key="1">
    <source>
        <dbReference type="SAM" id="MobiDB-lite"/>
    </source>
</evidence>
<organism evidence="3 4">
    <name type="scientific">Helicobacter japonicus</name>
    <dbReference type="NCBI Taxonomy" id="425400"/>
    <lineage>
        <taxon>Bacteria</taxon>
        <taxon>Pseudomonadati</taxon>
        <taxon>Campylobacterota</taxon>
        <taxon>Epsilonproteobacteria</taxon>
        <taxon>Campylobacterales</taxon>
        <taxon>Helicobacteraceae</taxon>
        <taxon>Helicobacter</taxon>
    </lineage>
</organism>
<protein>
    <submittedName>
        <fullName evidence="3">Redoxin domain-containing protein</fullName>
    </submittedName>
</protein>
<dbReference type="OrthoDB" id="9813820at2"/>
<dbReference type="SUPFAM" id="SSF52833">
    <property type="entry name" value="Thioredoxin-like"/>
    <property type="match status" value="1"/>
</dbReference>
<dbReference type="Gene3D" id="3.40.30.10">
    <property type="entry name" value="Glutaredoxin"/>
    <property type="match status" value="1"/>
</dbReference>
<dbReference type="PROSITE" id="PS51257">
    <property type="entry name" value="PROKAR_LIPOPROTEIN"/>
    <property type="match status" value="1"/>
</dbReference>
<dbReference type="Proteomes" id="UP000029707">
    <property type="component" value="Unassembled WGS sequence"/>
</dbReference>
<evidence type="ECO:0000313" key="4">
    <source>
        <dbReference type="Proteomes" id="UP000029707"/>
    </source>
</evidence>
<dbReference type="EMBL" id="JRMQ02000003">
    <property type="protein sequence ID" value="TLE02313.1"/>
    <property type="molecule type" value="Genomic_DNA"/>
</dbReference>
<sequence>MRILSAYLNLAKFFIAAAMICGIFQACSDDGEKDKDIFGFEGGSKDKILSIEVINTQNESLRFKTNEDQSIFKSPIARPTLLFFLSKNCQECQDELLHILDLHNKYQEFISIIAISPKDELEFLQKEIDKINPRFKLYASVDNKNLLSFLDKDEKHSYISLYDKQGEKVIDYVGLVPEEMIEVDIRYQIQDQLDAKAQDEMQTFSSESQEEDEQNIIQPTEDSQESKDMQ</sequence>
<evidence type="ECO:0000256" key="2">
    <source>
        <dbReference type="SAM" id="SignalP"/>
    </source>
</evidence>
<reference evidence="3 4" key="1">
    <citation type="journal article" date="2014" name="Genome Announc.">
        <title>Draft genome sequences of eight enterohepatic helicobacter species isolated from both laboratory and wild rodents.</title>
        <authorList>
            <person name="Sheh A."/>
            <person name="Shen Z."/>
            <person name="Fox J.G."/>
        </authorList>
    </citation>
    <scope>NUCLEOTIDE SEQUENCE [LARGE SCALE GENOMIC DNA]</scope>
    <source>
        <strain evidence="3 4">MIT 01-6451</strain>
    </source>
</reference>
<dbReference type="AlphaFoldDB" id="A0A4V6I426"/>
<name>A0A4V6I426_9HELI</name>
<accession>A0A4V6I426</accession>
<proteinExistence type="predicted"/>
<feature type="region of interest" description="Disordered" evidence="1">
    <location>
        <begin position="197"/>
        <end position="230"/>
    </location>
</feature>
<dbReference type="STRING" id="425400.LS65_04950"/>